<evidence type="ECO:0000256" key="6">
    <source>
        <dbReference type="SAM" id="SignalP"/>
    </source>
</evidence>
<dbReference type="Proteomes" id="UP001501459">
    <property type="component" value="Unassembled WGS sequence"/>
</dbReference>
<evidence type="ECO:0000313" key="7">
    <source>
        <dbReference type="EMBL" id="GAA0447379.1"/>
    </source>
</evidence>
<dbReference type="PANTHER" id="PTHR42953">
    <property type="entry name" value="HIGH-AFFINITY ZINC UPTAKE SYSTEM PROTEIN ZNUA-RELATED"/>
    <property type="match status" value="1"/>
</dbReference>
<keyword evidence="3" id="KW-0479">Metal-binding</keyword>
<protein>
    <submittedName>
        <fullName evidence="7">Metal ABC transporter substrate-binding protein</fullName>
    </submittedName>
</protein>
<dbReference type="SUPFAM" id="SSF53807">
    <property type="entry name" value="Helical backbone' metal receptor"/>
    <property type="match status" value="1"/>
</dbReference>
<dbReference type="InterPro" id="IPR050492">
    <property type="entry name" value="Bact_metal-bind_prot9"/>
</dbReference>
<dbReference type="InterPro" id="IPR006128">
    <property type="entry name" value="Lipoprotein_PsaA-like"/>
</dbReference>
<dbReference type="InterPro" id="IPR006127">
    <property type="entry name" value="ZnuA-like"/>
</dbReference>
<accession>A0ABN0ZHD2</accession>
<dbReference type="RefSeq" id="WP_343754055.1">
    <property type="nucleotide sequence ID" value="NZ_BAAADM010000055.1"/>
</dbReference>
<organism evidence="7 8">
    <name type="scientific">Lentibacillus halophilus</name>
    <dbReference type="NCBI Taxonomy" id="295065"/>
    <lineage>
        <taxon>Bacteria</taxon>
        <taxon>Bacillati</taxon>
        <taxon>Bacillota</taxon>
        <taxon>Bacilli</taxon>
        <taxon>Bacillales</taxon>
        <taxon>Bacillaceae</taxon>
        <taxon>Lentibacillus</taxon>
    </lineage>
</organism>
<proteinExistence type="inferred from homology"/>
<reference evidence="7 8" key="1">
    <citation type="journal article" date="2019" name="Int. J. Syst. Evol. Microbiol.">
        <title>The Global Catalogue of Microorganisms (GCM) 10K type strain sequencing project: providing services to taxonomists for standard genome sequencing and annotation.</title>
        <authorList>
            <consortium name="The Broad Institute Genomics Platform"/>
            <consortium name="The Broad Institute Genome Sequencing Center for Infectious Disease"/>
            <person name="Wu L."/>
            <person name="Ma J."/>
        </authorList>
    </citation>
    <scope>NUCLEOTIDE SEQUENCE [LARGE SCALE GENOMIC DNA]</scope>
    <source>
        <strain evidence="7 8">JCM 12149</strain>
    </source>
</reference>
<evidence type="ECO:0000256" key="5">
    <source>
        <dbReference type="RuleBase" id="RU003512"/>
    </source>
</evidence>
<dbReference type="EMBL" id="BAAADM010000055">
    <property type="protein sequence ID" value="GAA0447379.1"/>
    <property type="molecule type" value="Genomic_DNA"/>
</dbReference>
<comment type="subcellular location">
    <subcellularLocation>
        <location evidence="1">Cell envelope</location>
    </subcellularLocation>
</comment>
<feature type="chain" id="PRO_5046372345" evidence="6">
    <location>
        <begin position="21"/>
        <end position="313"/>
    </location>
</feature>
<name>A0ABN0ZHD2_9BACI</name>
<evidence type="ECO:0000256" key="3">
    <source>
        <dbReference type="ARBA" id="ARBA00022723"/>
    </source>
</evidence>
<dbReference type="PRINTS" id="PR00691">
    <property type="entry name" value="ADHESINB"/>
</dbReference>
<dbReference type="PANTHER" id="PTHR42953:SF1">
    <property type="entry name" value="METAL-BINDING PROTEIN HI_0362-RELATED"/>
    <property type="match status" value="1"/>
</dbReference>
<feature type="signal peptide" evidence="6">
    <location>
        <begin position="1"/>
        <end position="20"/>
    </location>
</feature>
<dbReference type="Gene3D" id="3.40.50.1980">
    <property type="entry name" value="Nitrogenase molybdenum iron protein domain"/>
    <property type="match status" value="2"/>
</dbReference>
<evidence type="ECO:0000256" key="4">
    <source>
        <dbReference type="ARBA" id="ARBA00022729"/>
    </source>
</evidence>
<keyword evidence="2 5" id="KW-0813">Transport</keyword>
<comment type="caution">
    <text evidence="7">The sequence shown here is derived from an EMBL/GenBank/DDBJ whole genome shotgun (WGS) entry which is preliminary data.</text>
</comment>
<keyword evidence="4 6" id="KW-0732">Signal</keyword>
<keyword evidence="8" id="KW-1185">Reference proteome</keyword>
<dbReference type="PROSITE" id="PS51257">
    <property type="entry name" value="PROKAR_LIPOPROTEIN"/>
    <property type="match status" value="1"/>
</dbReference>
<comment type="similarity">
    <text evidence="5">Belongs to the bacterial solute-binding protein 9 family.</text>
</comment>
<dbReference type="PRINTS" id="PR00690">
    <property type="entry name" value="ADHESNFAMILY"/>
</dbReference>
<evidence type="ECO:0000256" key="2">
    <source>
        <dbReference type="ARBA" id="ARBA00022448"/>
    </source>
</evidence>
<gene>
    <name evidence="7" type="ORF">GCM10008983_26750</name>
</gene>
<sequence>MRKLLMAVVMGTLLILAACGGEKSASGDDGNNGDDKLQIVTSFTIIKDLAEEIGGDLVEVHNLVPTGTDPHNYEPLPEDIKHATDADVLFYNGMNLEGGKEGWFFKMINSVGQDKDNVFSVTDGIDPMYIGGGDKKKEVNPHAFIDPSAGVQMAENIRDAIIEVDPDREEQYKEEAAAYIDKLKTIEKDYEKKLSEIPEDDRIIVTSERAFQYLADSYDLKEGFVFEIDTEENGTPEQIKNLVSFVEDNDAPALFVESNVDPRPMETVSQESGIPIYDKPIYSDEIEEEGGEVDTYVKYLNYNLDILYDGLTR</sequence>
<evidence type="ECO:0000256" key="1">
    <source>
        <dbReference type="ARBA" id="ARBA00004196"/>
    </source>
</evidence>
<evidence type="ECO:0000313" key="8">
    <source>
        <dbReference type="Proteomes" id="UP001501459"/>
    </source>
</evidence>
<dbReference type="InterPro" id="IPR006129">
    <property type="entry name" value="AdhesinB"/>
</dbReference>
<dbReference type="Pfam" id="PF01297">
    <property type="entry name" value="ZnuA"/>
    <property type="match status" value="1"/>
</dbReference>